<feature type="transmembrane region" description="Helical" evidence="1">
    <location>
        <begin position="61"/>
        <end position="80"/>
    </location>
</feature>
<dbReference type="EMBL" id="UINC01203690">
    <property type="protein sequence ID" value="SVE24069.1"/>
    <property type="molecule type" value="Genomic_DNA"/>
</dbReference>
<protein>
    <submittedName>
        <fullName evidence="2">Uncharacterized protein</fullName>
    </submittedName>
</protein>
<keyword evidence="1" id="KW-0472">Membrane</keyword>
<proteinExistence type="predicted"/>
<keyword evidence="1" id="KW-0812">Transmembrane</keyword>
<evidence type="ECO:0000313" key="2">
    <source>
        <dbReference type="EMBL" id="SVE24069.1"/>
    </source>
</evidence>
<evidence type="ECO:0000256" key="1">
    <source>
        <dbReference type="SAM" id="Phobius"/>
    </source>
</evidence>
<organism evidence="2">
    <name type="scientific">marine metagenome</name>
    <dbReference type="NCBI Taxonomy" id="408172"/>
    <lineage>
        <taxon>unclassified sequences</taxon>
        <taxon>metagenomes</taxon>
        <taxon>ecological metagenomes</taxon>
    </lineage>
</organism>
<accession>A0A383BW24</accession>
<dbReference type="AlphaFoldDB" id="A0A383BW24"/>
<name>A0A383BW24_9ZZZZ</name>
<feature type="transmembrane region" description="Helical" evidence="1">
    <location>
        <begin position="86"/>
        <end position="111"/>
    </location>
</feature>
<reference evidence="2" key="1">
    <citation type="submission" date="2018-05" db="EMBL/GenBank/DDBJ databases">
        <authorList>
            <person name="Lanie J.A."/>
            <person name="Ng W.-L."/>
            <person name="Kazmierczak K.M."/>
            <person name="Andrzejewski T.M."/>
            <person name="Davidsen T.M."/>
            <person name="Wayne K.J."/>
            <person name="Tettelin H."/>
            <person name="Glass J.I."/>
            <person name="Rusch D."/>
            <person name="Podicherti R."/>
            <person name="Tsui H.-C.T."/>
            <person name="Winkler M.E."/>
        </authorList>
    </citation>
    <scope>NUCLEOTIDE SEQUENCE</scope>
</reference>
<keyword evidence="1" id="KW-1133">Transmembrane helix</keyword>
<feature type="non-terminal residue" evidence="2">
    <location>
        <position position="1"/>
    </location>
</feature>
<sequence length="159" mass="19008">IFAILVYFYEEVLGVKSEAGAFLLYDMATFLSKATAGIILAGTLVYFLVRQSRQPIDNERAVREMFILMALVFLLSPVQNPWYLCWVVPFLCVFHFRSFILLTGLVGLYYLDFYFDYQEIPLYSWWLPWFEYAPFYVYLIFEIWERRRNKTLDYSRATA</sequence>
<gene>
    <name evidence="2" type="ORF">METZ01_LOCUS476923</name>
</gene>
<feature type="transmembrane region" description="Helical" evidence="1">
    <location>
        <begin position="123"/>
        <end position="141"/>
    </location>
</feature>
<feature type="transmembrane region" description="Helical" evidence="1">
    <location>
        <begin position="30"/>
        <end position="49"/>
    </location>
</feature>